<dbReference type="Gene3D" id="3.20.20.190">
    <property type="entry name" value="Phosphatidylinositol (PI) phosphodiesterase"/>
    <property type="match status" value="1"/>
</dbReference>
<dbReference type="InterPro" id="IPR000909">
    <property type="entry name" value="PLipase_C_PInositol-sp_X_dom"/>
</dbReference>
<evidence type="ECO:0000256" key="1">
    <source>
        <dbReference type="ARBA" id="ARBA00001316"/>
    </source>
</evidence>
<evidence type="ECO:0000256" key="3">
    <source>
        <dbReference type="ARBA" id="ARBA00019758"/>
    </source>
</evidence>
<reference evidence="10" key="1">
    <citation type="submission" date="2016-10" db="EMBL/GenBank/DDBJ databases">
        <authorList>
            <person name="Varghese N."/>
        </authorList>
    </citation>
    <scope>NUCLEOTIDE SEQUENCE [LARGE SCALE GENOMIC DNA]</scope>
    <source>
        <strain evidence="10">DSM 45096 / BCRC 16803 / CGMCC 4.1857 / CIP 109030 / JCM 12277 / KCTC 19219 / NBRC 100920 / 33214</strain>
    </source>
</reference>
<evidence type="ECO:0000256" key="7">
    <source>
        <dbReference type="SAM" id="SignalP"/>
    </source>
</evidence>
<feature type="region of interest" description="Disordered" evidence="6">
    <location>
        <begin position="41"/>
        <end position="70"/>
    </location>
</feature>
<dbReference type="InterPro" id="IPR017946">
    <property type="entry name" value="PLC-like_Pdiesterase_TIM-brl"/>
</dbReference>
<dbReference type="PROSITE" id="PS50007">
    <property type="entry name" value="PIPLC_X_DOMAIN"/>
    <property type="match status" value="1"/>
</dbReference>
<dbReference type="GO" id="GO:0004436">
    <property type="term" value="F:phosphatidylinositol diacylglycerol-lyase activity"/>
    <property type="evidence" value="ECO:0007669"/>
    <property type="project" value="UniProtKB-EC"/>
</dbReference>
<evidence type="ECO:0000313" key="10">
    <source>
        <dbReference type="Proteomes" id="UP000183015"/>
    </source>
</evidence>
<accession>A0A1H7X8W8</accession>
<dbReference type="AlphaFoldDB" id="A0A1H7X8W8"/>
<dbReference type="STRING" id="235985.SAMN05414137_12311"/>
<dbReference type="Gene3D" id="2.80.10.50">
    <property type="match status" value="1"/>
</dbReference>
<evidence type="ECO:0000259" key="8">
    <source>
        <dbReference type="SMART" id="SM00148"/>
    </source>
</evidence>
<feature type="domain" description="Phosphatidylinositol-specific phospholipase C X" evidence="8">
    <location>
        <begin position="76"/>
        <end position="234"/>
    </location>
</feature>
<organism evidence="9 10">
    <name type="scientific">Streptacidiphilus jiangxiensis</name>
    <dbReference type="NCBI Taxonomy" id="235985"/>
    <lineage>
        <taxon>Bacteria</taxon>
        <taxon>Bacillati</taxon>
        <taxon>Actinomycetota</taxon>
        <taxon>Actinomycetes</taxon>
        <taxon>Kitasatosporales</taxon>
        <taxon>Streptomycetaceae</taxon>
        <taxon>Streptacidiphilus</taxon>
    </lineage>
</organism>
<dbReference type="eggNOG" id="COG0823">
    <property type="taxonomic scope" value="Bacteria"/>
</dbReference>
<dbReference type="SMART" id="SM00148">
    <property type="entry name" value="PLCXc"/>
    <property type="match status" value="1"/>
</dbReference>
<name>A0A1H7X8W8_STRJI</name>
<proteinExistence type="predicted"/>
<feature type="chain" id="PRO_5039053699" description="1-phosphatidylinositol phosphodiesterase" evidence="7">
    <location>
        <begin position="43"/>
        <end position="517"/>
    </location>
</feature>
<dbReference type="PANTHER" id="PTHR13593:SF113">
    <property type="entry name" value="SI:DKEY-266F7.9"/>
    <property type="match status" value="1"/>
</dbReference>
<evidence type="ECO:0000313" key="9">
    <source>
        <dbReference type="EMBL" id="SEM29588.1"/>
    </source>
</evidence>
<evidence type="ECO:0000256" key="2">
    <source>
        <dbReference type="ARBA" id="ARBA00012581"/>
    </source>
</evidence>
<dbReference type="EC" id="4.6.1.13" evidence="2"/>
<gene>
    <name evidence="9" type="ORF">SAMN05414137_12311</name>
</gene>
<dbReference type="SUPFAM" id="SSF50370">
    <property type="entry name" value="Ricin B-like lectins"/>
    <property type="match status" value="1"/>
</dbReference>
<dbReference type="Pfam" id="PF00388">
    <property type="entry name" value="PI-PLC-X"/>
    <property type="match status" value="1"/>
</dbReference>
<dbReference type="GO" id="GO:0008081">
    <property type="term" value="F:phosphoric diester hydrolase activity"/>
    <property type="evidence" value="ECO:0007669"/>
    <property type="project" value="InterPro"/>
</dbReference>
<keyword evidence="7" id="KW-0732">Signal</keyword>
<dbReference type="Proteomes" id="UP000183015">
    <property type="component" value="Unassembled WGS sequence"/>
</dbReference>
<dbReference type="InterPro" id="IPR051057">
    <property type="entry name" value="PI-PLC_domain"/>
</dbReference>
<dbReference type="CDD" id="cd08586">
    <property type="entry name" value="PI-PLCc_BcPLC_like"/>
    <property type="match status" value="1"/>
</dbReference>
<dbReference type="GO" id="GO:0006629">
    <property type="term" value="P:lipid metabolic process"/>
    <property type="evidence" value="ECO:0007669"/>
    <property type="project" value="InterPro"/>
</dbReference>
<evidence type="ECO:0000256" key="6">
    <source>
        <dbReference type="SAM" id="MobiDB-lite"/>
    </source>
</evidence>
<dbReference type="EMBL" id="FOAZ01000023">
    <property type="protein sequence ID" value="SEM29588.1"/>
    <property type="molecule type" value="Genomic_DNA"/>
</dbReference>
<sequence length="517" mass="55252">MPRTAHRSGPSAARRSPASRALRAALLLTATALVPLAPSAPAAADVPRPVPQPGPTAAFETLSSSSQPDWMSRVPDHTWLAAMSIPGTHESLAIHGGDPVQAQQDFGDNAQTLTAQYQGGIRAVDIRVRVNGGKFDIFHGSYPQNANFDDVLAKTQAFLAAHPGETVLMRLHSECTGGAFNCIDDPGTTDATRQTIFQQYVSRYPGLFYSPSVTGTTTVPQLGQVRGKIVLLGFENPHGGSIGLGVNGYNSNIEDAYTTVETHLKWSLVKANLDQAAADSTGGMFMTYSSANGWGTADARGPIDVAGGYVLWPTTVEGVNQYLTDYLDQGGDAGAHIGIVMMDFPGWKTIADIIARNPTYQPAGPAIWRVNPNRTYVNSLNGRCLSRGTALDSTGTGGLVIDRACQNPVPSSEQWTATNPSAYFDGKGYFWIKSGDGKCLTVPYNNGVTPPAGTQLLWWPCETRWFSGNQMWNVLPTQLKDTSAYAFADQWTGLCVTMDPATAMQATGKVTQDACPK</sequence>
<evidence type="ECO:0000256" key="5">
    <source>
        <dbReference type="ARBA" id="ARBA00030782"/>
    </source>
</evidence>
<protein>
    <recommendedName>
        <fullName evidence="3">1-phosphatidylinositol phosphodiesterase</fullName>
        <ecNumber evidence="2">4.6.1.13</ecNumber>
    </recommendedName>
    <alternativeName>
        <fullName evidence="4">Phosphatidylinositol diacylglycerol-lyase</fullName>
    </alternativeName>
    <alternativeName>
        <fullName evidence="5">Phosphatidylinositol-specific phospholipase C</fullName>
    </alternativeName>
</protein>
<dbReference type="SUPFAM" id="SSF51695">
    <property type="entry name" value="PLC-like phosphodiesterases"/>
    <property type="match status" value="1"/>
</dbReference>
<dbReference type="PANTHER" id="PTHR13593">
    <property type="match status" value="1"/>
</dbReference>
<evidence type="ECO:0000256" key="4">
    <source>
        <dbReference type="ARBA" id="ARBA00030474"/>
    </source>
</evidence>
<keyword evidence="10" id="KW-1185">Reference proteome</keyword>
<dbReference type="InterPro" id="IPR035992">
    <property type="entry name" value="Ricin_B-like_lectins"/>
</dbReference>
<dbReference type="PROSITE" id="PS50231">
    <property type="entry name" value="RICIN_B_LECTIN"/>
    <property type="match status" value="1"/>
</dbReference>
<comment type="catalytic activity">
    <reaction evidence="1">
        <text>a 1,2-diacyl-sn-glycero-3-phospho-(1D-myo-inositol) = 1D-myo-inositol 1,2-cyclic phosphate + a 1,2-diacyl-sn-glycerol</text>
        <dbReference type="Rhea" id="RHEA:17093"/>
        <dbReference type="ChEBI" id="CHEBI:17815"/>
        <dbReference type="ChEBI" id="CHEBI:57880"/>
        <dbReference type="ChEBI" id="CHEBI:58484"/>
        <dbReference type="EC" id="4.6.1.13"/>
    </reaction>
</comment>
<feature type="signal peptide" evidence="7">
    <location>
        <begin position="1"/>
        <end position="42"/>
    </location>
</feature>